<proteinExistence type="predicted"/>
<dbReference type="Proteomes" id="UP000800097">
    <property type="component" value="Unassembled WGS sequence"/>
</dbReference>
<dbReference type="EMBL" id="ML986485">
    <property type="protein sequence ID" value="KAF2280065.1"/>
    <property type="molecule type" value="Genomic_DNA"/>
</dbReference>
<sequence>MRHFSLLPEQFSGFETWVTRVSLALAAFFIGPFILLLIYDFILYLFRSLTYEIPVIGGRARGERRPRAPSLRERPNGHLRRISLSPLADSPAQTTGTSKPEGVDELRWRDGDTDHDLTDDAR</sequence>
<evidence type="ECO:0000256" key="2">
    <source>
        <dbReference type="SAM" id="Phobius"/>
    </source>
</evidence>
<keyword evidence="2" id="KW-0472">Membrane</keyword>
<accession>A0A6A6JUZ7</accession>
<protein>
    <submittedName>
        <fullName evidence="3">Uncharacterized protein</fullName>
    </submittedName>
</protein>
<evidence type="ECO:0000313" key="3">
    <source>
        <dbReference type="EMBL" id="KAF2280065.1"/>
    </source>
</evidence>
<keyword evidence="2" id="KW-0812">Transmembrane</keyword>
<reference evidence="3" key="1">
    <citation type="journal article" date="2020" name="Stud. Mycol.">
        <title>101 Dothideomycetes genomes: a test case for predicting lifestyles and emergence of pathogens.</title>
        <authorList>
            <person name="Haridas S."/>
            <person name="Albert R."/>
            <person name="Binder M."/>
            <person name="Bloem J."/>
            <person name="Labutti K."/>
            <person name="Salamov A."/>
            <person name="Andreopoulos B."/>
            <person name="Baker S."/>
            <person name="Barry K."/>
            <person name="Bills G."/>
            <person name="Bluhm B."/>
            <person name="Cannon C."/>
            <person name="Castanera R."/>
            <person name="Culley D."/>
            <person name="Daum C."/>
            <person name="Ezra D."/>
            <person name="Gonzalez J."/>
            <person name="Henrissat B."/>
            <person name="Kuo A."/>
            <person name="Liang C."/>
            <person name="Lipzen A."/>
            <person name="Lutzoni F."/>
            <person name="Magnuson J."/>
            <person name="Mondo S."/>
            <person name="Nolan M."/>
            <person name="Ohm R."/>
            <person name="Pangilinan J."/>
            <person name="Park H.-J."/>
            <person name="Ramirez L."/>
            <person name="Alfaro M."/>
            <person name="Sun H."/>
            <person name="Tritt A."/>
            <person name="Yoshinaga Y."/>
            <person name="Zwiers L.-H."/>
            <person name="Turgeon B."/>
            <person name="Goodwin S."/>
            <person name="Spatafora J."/>
            <person name="Crous P."/>
            <person name="Grigoriev I."/>
        </authorList>
    </citation>
    <scope>NUCLEOTIDE SEQUENCE</scope>
    <source>
        <strain evidence="3">CBS 379.55</strain>
    </source>
</reference>
<keyword evidence="2" id="KW-1133">Transmembrane helix</keyword>
<dbReference type="OrthoDB" id="5309803at2759"/>
<feature type="compositionally biased region" description="Basic and acidic residues" evidence="1">
    <location>
        <begin position="60"/>
        <end position="76"/>
    </location>
</feature>
<dbReference type="GeneID" id="54553774"/>
<feature type="region of interest" description="Disordered" evidence="1">
    <location>
        <begin position="59"/>
        <end position="122"/>
    </location>
</feature>
<dbReference type="RefSeq" id="XP_033657603.1">
    <property type="nucleotide sequence ID" value="XM_033800599.1"/>
</dbReference>
<gene>
    <name evidence="3" type="ORF">EI97DRAFT_454991</name>
</gene>
<dbReference type="AlphaFoldDB" id="A0A6A6JUZ7"/>
<keyword evidence="4" id="KW-1185">Reference proteome</keyword>
<evidence type="ECO:0000313" key="4">
    <source>
        <dbReference type="Proteomes" id="UP000800097"/>
    </source>
</evidence>
<name>A0A6A6JUZ7_WESOR</name>
<feature type="compositionally biased region" description="Basic and acidic residues" evidence="1">
    <location>
        <begin position="101"/>
        <end position="122"/>
    </location>
</feature>
<evidence type="ECO:0000256" key="1">
    <source>
        <dbReference type="SAM" id="MobiDB-lite"/>
    </source>
</evidence>
<feature type="transmembrane region" description="Helical" evidence="2">
    <location>
        <begin position="20"/>
        <end position="46"/>
    </location>
</feature>
<organism evidence="3 4">
    <name type="scientific">Westerdykella ornata</name>
    <dbReference type="NCBI Taxonomy" id="318751"/>
    <lineage>
        <taxon>Eukaryota</taxon>
        <taxon>Fungi</taxon>
        <taxon>Dikarya</taxon>
        <taxon>Ascomycota</taxon>
        <taxon>Pezizomycotina</taxon>
        <taxon>Dothideomycetes</taxon>
        <taxon>Pleosporomycetidae</taxon>
        <taxon>Pleosporales</taxon>
        <taxon>Sporormiaceae</taxon>
        <taxon>Westerdykella</taxon>
    </lineage>
</organism>